<feature type="domain" description="VWFA" evidence="3">
    <location>
        <begin position="363"/>
        <end position="563"/>
    </location>
</feature>
<name>A0A543KK13_9MICO</name>
<dbReference type="AlphaFoldDB" id="A0A543KK13"/>
<organism evidence="4 5">
    <name type="scientific">Ornithinimicrobium humiphilum</name>
    <dbReference type="NCBI Taxonomy" id="125288"/>
    <lineage>
        <taxon>Bacteria</taxon>
        <taxon>Bacillati</taxon>
        <taxon>Actinomycetota</taxon>
        <taxon>Actinomycetes</taxon>
        <taxon>Micrococcales</taxon>
        <taxon>Ornithinimicrobiaceae</taxon>
        <taxon>Ornithinimicrobium</taxon>
    </lineage>
</organism>
<feature type="compositionally biased region" description="Low complexity" evidence="1">
    <location>
        <begin position="39"/>
        <end position="52"/>
    </location>
</feature>
<proteinExistence type="predicted"/>
<keyword evidence="5" id="KW-1185">Reference proteome</keyword>
<keyword evidence="2" id="KW-0812">Transmembrane</keyword>
<protein>
    <submittedName>
        <fullName evidence="4">von Willebrand factor type A domain-containing protein</fullName>
    </submittedName>
</protein>
<feature type="transmembrane region" description="Helical" evidence="2">
    <location>
        <begin position="7"/>
        <end position="26"/>
    </location>
</feature>
<evidence type="ECO:0000313" key="5">
    <source>
        <dbReference type="Proteomes" id="UP000315133"/>
    </source>
</evidence>
<sequence length="568" mass="58218">MGRSVSIVVLVGAILLAVGLGAWWLLGRDGGTGRGTGDGTDPAGTSDGTTATDDARATDDAAPPTCGEVTVWSAPELLPAVEAAAHRAAQASDDCFGYAVVGRETATVASELRDGDRPDAWVPSSTAWAEVARADGVDLEVGETLATTPVLLAGRPEALAGLGELGVSPSSTFAEVVQAYQQAVADGGSDLTLRVGDPRTDPASMALLGATADELGSLSQAGGPGRSLLVLLAQNSLRSDPVSAVRADPATIVPMTEQQLLAAAADGEEVQGLALGSGIGTVTVPLVRVGEAASADAVDALEEQLLSEQGAADLLDLSVRPASGGTPGAEGVPDDLPTDPTDADPEIVIALAQTWAVIAPQSRILTLVDISGSMAAPVEGSTTRIDLTREAAQTALAVVPGQTAIGLWYFATALDGERDHREVVPLRPLDEEVRSGVTQQQVLLAETDGLDATTLTGDTGLHDALWAAYQHMQDDYRPDAISSVLLLTDGVNDDSTGGLSEDEVVDLLTSARERAERPVTVVLIGVGPDVDADALQRLADAAGGESFVLRDPRELPQVFVDVVARRAP</sequence>
<dbReference type="SUPFAM" id="SSF53300">
    <property type="entry name" value="vWA-like"/>
    <property type="match status" value="1"/>
</dbReference>
<dbReference type="InterPro" id="IPR036465">
    <property type="entry name" value="vWFA_dom_sf"/>
</dbReference>
<evidence type="ECO:0000256" key="1">
    <source>
        <dbReference type="SAM" id="MobiDB-lite"/>
    </source>
</evidence>
<dbReference type="InterPro" id="IPR002035">
    <property type="entry name" value="VWF_A"/>
</dbReference>
<evidence type="ECO:0000259" key="3">
    <source>
        <dbReference type="PROSITE" id="PS50234"/>
    </source>
</evidence>
<dbReference type="Pfam" id="PF13531">
    <property type="entry name" value="SBP_bac_11"/>
    <property type="match status" value="1"/>
</dbReference>
<dbReference type="SMART" id="SM00327">
    <property type="entry name" value="VWA"/>
    <property type="match status" value="1"/>
</dbReference>
<dbReference type="PROSITE" id="PS50234">
    <property type="entry name" value="VWFA"/>
    <property type="match status" value="1"/>
</dbReference>
<keyword evidence="2" id="KW-1133">Transmembrane helix</keyword>
<accession>A0A543KK13</accession>
<gene>
    <name evidence="4" type="ORF">FB476_0256</name>
</gene>
<comment type="caution">
    <text evidence="4">The sequence shown here is derived from an EMBL/GenBank/DDBJ whole genome shotgun (WGS) entry which is preliminary data.</text>
</comment>
<dbReference type="EMBL" id="VFPU01000001">
    <property type="protein sequence ID" value="TQM95415.1"/>
    <property type="molecule type" value="Genomic_DNA"/>
</dbReference>
<evidence type="ECO:0000256" key="2">
    <source>
        <dbReference type="SAM" id="Phobius"/>
    </source>
</evidence>
<keyword evidence="2" id="KW-0472">Membrane</keyword>
<dbReference type="Gene3D" id="3.40.50.410">
    <property type="entry name" value="von Willebrand factor, type A domain"/>
    <property type="match status" value="1"/>
</dbReference>
<dbReference type="Pfam" id="PF00092">
    <property type="entry name" value="VWA"/>
    <property type="match status" value="1"/>
</dbReference>
<feature type="region of interest" description="Disordered" evidence="1">
    <location>
        <begin position="34"/>
        <end position="63"/>
    </location>
</feature>
<dbReference type="Proteomes" id="UP000315133">
    <property type="component" value="Unassembled WGS sequence"/>
</dbReference>
<evidence type="ECO:0000313" key="4">
    <source>
        <dbReference type="EMBL" id="TQM95415.1"/>
    </source>
</evidence>
<reference evidence="4 5" key="1">
    <citation type="submission" date="2019-06" db="EMBL/GenBank/DDBJ databases">
        <title>Sequencing the genomes of 1000 actinobacteria strains.</title>
        <authorList>
            <person name="Klenk H.-P."/>
        </authorList>
    </citation>
    <scope>NUCLEOTIDE SEQUENCE [LARGE SCALE GENOMIC DNA]</scope>
    <source>
        <strain evidence="4 5">DSM 12362</strain>
    </source>
</reference>